<comment type="caution">
    <text evidence="2">The sequence shown here is derived from an EMBL/GenBank/DDBJ whole genome shotgun (WGS) entry which is preliminary data.</text>
</comment>
<dbReference type="OrthoDB" id="10566770at2759"/>
<sequence length="134" mass="15265">MRLRTIQKNLVDGITVYKRSLPAVARPPILPARAQYAGDRPRFQQFKQVCLPKFLHSRRKAIRYELYVSSGLSSGIRNRRMELDVSTAYQSRPNGGKPVRSRQSLESQTSTLAETPSQDEEDGQKEDGDKEDDQ</sequence>
<organism evidence="2 3">
    <name type="scientific">Diversispora epigaea</name>
    <dbReference type="NCBI Taxonomy" id="1348612"/>
    <lineage>
        <taxon>Eukaryota</taxon>
        <taxon>Fungi</taxon>
        <taxon>Fungi incertae sedis</taxon>
        <taxon>Mucoromycota</taxon>
        <taxon>Glomeromycotina</taxon>
        <taxon>Glomeromycetes</taxon>
        <taxon>Diversisporales</taxon>
        <taxon>Diversisporaceae</taxon>
        <taxon>Diversispora</taxon>
    </lineage>
</organism>
<protein>
    <submittedName>
        <fullName evidence="2">Uncharacterized protein</fullName>
    </submittedName>
</protein>
<dbReference type="AlphaFoldDB" id="A0A397IUE3"/>
<gene>
    <name evidence="2" type="ORF">Glove_158g108</name>
</gene>
<evidence type="ECO:0000313" key="3">
    <source>
        <dbReference type="Proteomes" id="UP000266861"/>
    </source>
</evidence>
<proteinExistence type="predicted"/>
<feature type="compositionally biased region" description="Polar residues" evidence="1">
    <location>
        <begin position="101"/>
        <end position="116"/>
    </location>
</feature>
<dbReference type="EMBL" id="PQFF01000149">
    <property type="protein sequence ID" value="RHZ78637.1"/>
    <property type="molecule type" value="Genomic_DNA"/>
</dbReference>
<reference evidence="2 3" key="1">
    <citation type="submission" date="2018-08" db="EMBL/GenBank/DDBJ databases">
        <title>Genome and evolution of the arbuscular mycorrhizal fungus Diversispora epigaea (formerly Glomus versiforme) and its bacterial endosymbionts.</title>
        <authorList>
            <person name="Sun X."/>
            <person name="Fei Z."/>
            <person name="Harrison M."/>
        </authorList>
    </citation>
    <scope>NUCLEOTIDE SEQUENCE [LARGE SCALE GENOMIC DNA]</scope>
    <source>
        <strain evidence="2 3">IT104</strain>
    </source>
</reference>
<dbReference type="Proteomes" id="UP000266861">
    <property type="component" value="Unassembled WGS sequence"/>
</dbReference>
<feature type="compositionally biased region" description="Acidic residues" evidence="1">
    <location>
        <begin position="117"/>
        <end position="134"/>
    </location>
</feature>
<feature type="region of interest" description="Disordered" evidence="1">
    <location>
        <begin position="86"/>
        <end position="134"/>
    </location>
</feature>
<evidence type="ECO:0000256" key="1">
    <source>
        <dbReference type="SAM" id="MobiDB-lite"/>
    </source>
</evidence>
<keyword evidence="3" id="KW-1185">Reference proteome</keyword>
<name>A0A397IUE3_9GLOM</name>
<accession>A0A397IUE3</accession>
<evidence type="ECO:0000313" key="2">
    <source>
        <dbReference type="EMBL" id="RHZ78637.1"/>
    </source>
</evidence>